<name>A0A8D9EEW9_9HEMI</name>
<dbReference type="EMBL" id="HBUF01522256">
    <property type="protein sequence ID" value="CAG6749220.1"/>
    <property type="molecule type" value="Transcribed_RNA"/>
</dbReference>
<sequence>MIREDATISKRRMFRRQTRIMSESERDKKGDHPTLNSSSSIKKETLNKFKSSIYNNKKTLIRKIKETTSNSRPRHSIILQLTTIITLIVKLKVVDNVNHVFVLIFV</sequence>
<evidence type="ECO:0000256" key="1">
    <source>
        <dbReference type="SAM" id="MobiDB-lite"/>
    </source>
</evidence>
<protein>
    <submittedName>
        <fullName evidence="2">Uncharacterized protein</fullName>
    </submittedName>
</protein>
<reference evidence="2" key="1">
    <citation type="submission" date="2021-05" db="EMBL/GenBank/DDBJ databases">
        <authorList>
            <person name="Alioto T."/>
            <person name="Alioto T."/>
            <person name="Gomez Garrido J."/>
        </authorList>
    </citation>
    <scope>NUCLEOTIDE SEQUENCE</scope>
</reference>
<accession>A0A8D9EEW9</accession>
<feature type="compositionally biased region" description="Basic and acidic residues" evidence="1">
    <location>
        <begin position="22"/>
        <end position="32"/>
    </location>
</feature>
<dbReference type="AlphaFoldDB" id="A0A8D9EEW9"/>
<organism evidence="2">
    <name type="scientific">Cacopsylla melanoneura</name>
    <dbReference type="NCBI Taxonomy" id="428564"/>
    <lineage>
        <taxon>Eukaryota</taxon>
        <taxon>Metazoa</taxon>
        <taxon>Ecdysozoa</taxon>
        <taxon>Arthropoda</taxon>
        <taxon>Hexapoda</taxon>
        <taxon>Insecta</taxon>
        <taxon>Pterygota</taxon>
        <taxon>Neoptera</taxon>
        <taxon>Paraneoptera</taxon>
        <taxon>Hemiptera</taxon>
        <taxon>Sternorrhyncha</taxon>
        <taxon>Psylloidea</taxon>
        <taxon>Psyllidae</taxon>
        <taxon>Psyllinae</taxon>
        <taxon>Cacopsylla</taxon>
    </lineage>
</organism>
<feature type="region of interest" description="Disordered" evidence="1">
    <location>
        <begin position="15"/>
        <end position="43"/>
    </location>
</feature>
<proteinExistence type="predicted"/>
<evidence type="ECO:0000313" key="2">
    <source>
        <dbReference type="EMBL" id="CAG6749220.1"/>
    </source>
</evidence>